<sequence>MRLPCTSTCVLSTALRHVAIHFSQNFQFDCASLCGNSCVRDVPEGQYSPRSRNRASGFKSPGRELSCRHPFWRVKSNVTEVSIVTTLELA</sequence>
<gene>
    <name evidence="1" type="ORF">E2C01_062638</name>
</gene>
<evidence type="ECO:0000313" key="2">
    <source>
        <dbReference type="Proteomes" id="UP000324222"/>
    </source>
</evidence>
<name>A0A5B7HEK6_PORTR</name>
<dbReference type="AlphaFoldDB" id="A0A5B7HEK6"/>
<dbReference type="EMBL" id="VSRR010027838">
    <property type="protein sequence ID" value="MPC68436.1"/>
    <property type="molecule type" value="Genomic_DNA"/>
</dbReference>
<protein>
    <submittedName>
        <fullName evidence="1">Uncharacterized protein</fullName>
    </submittedName>
</protein>
<reference evidence="1 2" key="1">
    <citation type="submission" date="2019-05" db="EMBL/GenBank/DDBJ databases">
        <title>Another draft genome of Portunus trituberculatus and its Hox gene families provides insights of decapod evolution.</title>
        <authorList>
            <person name="Jeong J.-H."/>
            <person name="Song I."/>
            <person name="Kim S."/>
            <person name="Choi T."/>
            <person name="Kim D."/>
            <person name="Ryu S."/>
            <person name="Kim W."/>
        </authorList>
    </citation>
    <scope>NUCLEOTIDE SEQUENCE [LARGE SCALE GENOMIC DNA]</scope>
    <source>
        <tissue evidence="1">Muscle</tissue>
    </source>
</reference>
<dbReference type="Proteomes" id="UP000324222">
    <property type="component" value="Unassembled WGS sequence"/>
</dbReference>
<comment type="caution">
    <text evidence="1">The sequence shown here is derived from an EMBL/GenBank/DDBJ whole genome shotgun (WGS) entry which is preliminary data.</text>
</comment>
<keyword evidence="2" id="KW-1185">Reference proteome</keyword>
<proteinExistence type="predicted"/>
<accession>A0A5B7HEK6</accession>
<organism evidence="1 2">
    <name type="scientific">Portunus trituberculatus</name>
    <name type="common">Swimming crab</name>
    <name type="synonym">Neptunus trituberculatus</name>
    <dbReference type="NCBI Taxonomy" id="210409"/>
    <lineage>
        <taxon>Eukaryota</taxon>
        <taxon>Metazoa</taxon>
        <taxon>Ecdysozoa</taxon>
        <taxon>Arthropoda</taxon>
        <taxon>Crustacea</taxon>
        <taxon>Multicrustacea</taxon>
        <taxon>Malacostraca</taxon>
        <taxon>Eumalacostraca</taxon>
        <taxon>Eucarida</taxon>
        <taxon>Decapoda</taxon>
        <taxon>Pleocyemata</taxon>
        <taxon>Brachyura</taxon>
        <taxon>Eubrachyura</taxon>
        <taxon>Portunoidea</taxon>
        <taxon>Portunidae</taxon>
        <taxon>Portuninae</taxon>
        <taxon>Portunus</taxon>
    </lineage>
</organism>
<evidence type="ECO:0000313" key="1">
    <source>
        <dbReference type="EMBL" id="MPC68436.1"/>
    </source>
</evidence>